<comment type="caution">
    <text evidence="4">The sequence shown here is derived from an EMBL/GenBank/DDBJ whole genome shotgun (WGS) entry which is preliminary data.</text>
</comment>
<reference evidence="4" key="1">
    <citation type="submission" date="2019-09" db="EMBL/GenBank/DDBJ databases">
        <title>Characterisation of the sponge microbiome using genome-centric metagenomics.</title>
        <authorList>
            <person name="Engelberts J.P."/>
            <person name="Robbins S.J."/>
            <person name="De Goeij J.M."/>
            <person name="Aranda M."/>
            <person name="Bell S.C."/>
            <person name="Webster N.S."/>
        </authorList>
    </citation>
    <scope>NUCLEOTIDE SEQUENCE</scope>
    <source>
        <strain evidence="4">SB0664_bin_27</strain>
    </source>
</reference>
<dbReference type="CDD" id="cd19963">
    <property type="entry name" value="PBP1_BMP-like"/>
    <property type="match status" value="1"/>
</dbReference>
<feature type="chain" id="PRO_5025456927" evidence="2">
    <location>
        <begin position="22"/>
        <end position="382"/>
    </location>
</feature>
<feature type="signal peptide" evidence="2">
    <location>
        <begin position="1"/>
        <end position="21"/>
    </location>
</feature>
<dbReference type="PANTHER" id="PTHR43208">
    <property type="entry name" value="ABC TRANSPORTER SUBSTRATE-BINDING PROTEIN"/>
    <property type="match status" value="1"/>
</dbReference>
<dbReference type="AlphaFoldDB" id="A0A6B0YTD5"/>
<protein>
    <submittedName>
        <fullName evidence="4">BMP family ABC transporter substrate-binding protein</fullName>
    </submittedName>
</protein>
<sequence>MRIRQSWTVVGVMVVLALLIAACQPVTETPAAEEMAGDDDMAAALKVAFVYVAPIGDLGWTYAHDQGRLFLEENLAGGAETTFIEMVPEGPDAERVIRDFAQKGYDLVITTSFGYMDPTLTVAQEFPDQHFVHVSGFKTADNMSTLFGRMYQPRYLSGLVAGSMTESNVIGYVAAFPIPEVIRGINAFTLGVREVNPDAEVRVVWTNTWFGPPEEKEAAEALLDQGADVIAQHQDTTEPQKAAAERGGSSIGYNSDMRVFVGDSVLTGPVWNWGPAFLKFAEQARDGSWVTEQYWGGMDDGIVGLAEMSPSVPEDVAAMVAEKQAMIVSGETDVFCGAMNGQNGVQFLDDGQCMDDGQMLGMDWFVEGVVGEAPGEAAPLGN</sequence>
<organism evidence="4">
    <name type="scientific">Caldilineaceae bacterium SB0664_bin_27</name>
    <dbReference type="NCBI Taxonomy" id="2605260"/>
    <lineage>
        <taxon>Bacteria</taxon>
        <taxon>Bacillati</taxon>
        <taxon>Chloroflexota</taxon>
        <taxon>Caldilineae</taxon>
        <taxon>Caldilineales</taxon>
        <taxon>Caldilineaceae</taxon>
    </lineage>
</organism>
<dbReference type="InterPro" id="IPR003760">
    <property type="entry name" value="PnrA-like"/>
</dbReference>
<accession>A0A6B0YTD5</accession>
<proteinExistence type="predicted"/>
<evidence type="ECO:0000313" key="4">
    <source>
        <dbReference type="EMBL" id="MXY92718.1"/>
    </source>
</evidence>
<evidence type="ECO:0000256" key="2">
    <source>
        <dbReference type="SAM" id="SignalP"/>
    </source>
</evidence>
<dbReference type="PANTHER" id="PTHR43208:SF1">
    <property type="entry name" value="ABC TRANSPORTER SUBSTRATE-BINDING PROTEIN"/>
    <property type="match status" value="1"/>
</dbReference>
<dbReference type="Gene3D" id="3.40.50.2300">
    <property type="match status" value="2"/>
</dbReference>
<dbReference type="GO" id="GO:0005886">
    <property type="term" value="C:plasma membrane"/>
    <property type="evidence" value="ECO:0007669"/>
    <property type="project" value="InterPro"/>
</dbReference>
<gene>
    <name evidence="4" type="ORF">F4Y42_04625</name>
</gene>
<evidence type="ECO:0000256" key="1">
    <source>
        <dbReference type="ARBA" id="ARBA00022729"/>
    </source>
</evidence>
<evidence type="ECO:0000259" key="3">
    <source>
        <dbReference type="Pfam" id="PF02608"/>
    </source>
</evidence>
<dbReference type="Pfam" id="PF02608">
    <property type="entry name" value="Bmp"/>
    <property type="match status" value="1"/>
</dbReference>
<dbReference type="PROSITE" id="PS51257">
    <property type="entry name" value="PROKAR_LIPOPROTEIN"/>
    <property type="match status" value="1"/>
</dbReference>
<keyword evidence="1 2" id="KW-0732">Signal</keyword>
<name>A0A6B0YTD5_9CHLR</name>
<dbReference type="EMBL" id="VXRG01000039">
    <property type="protein sequence ID" value="MXY92718.1"/>
    <property type="molecule type" value="Genomic_DNA"/>
</dbReference>
<dbReference type="InterPro" id="IPR052910">
    <property type="entry name" value="ABC-Purine-Binding"/>
</dbReference>
<feature type="domain" description="ABC transporter substrate-binding protein PnrA-like" evidence="3">
    <location>
        <begin position="45"/>
        <end position="330"/>
    </location>
</feature>